<dbReference type="RefSeq" id="XP_019642611.1">
    <property type="nucleotide sequence ID" value="XM_019787052.1"/>
</dbReference>
<dbReference type="OrthoDB" id="342730at2759"/>
<dbReference type="Proteomes" id="UP000515135">
    <property type="component" value="Unplaced"/>
</dbReference>
<feature type="repeat" description="NHL" evidence="2">
    <location>
        <begin position="441"/>
        <end position="482"/>
    </location>
</feature>
<dbReference type="Pfam" id="PF01436">
    <property type="entry name" value="NHL"/>
    <property type="match status" value="3"/>
</dbReference>
<evidence type="ECO:0000256" key="1">
    <source>
        <dbReference type="ARBA" id="ARBA00022737"/>
    </source>
</evidence>
<dbReference type="PANTHER" id="PTHR24104:SF50">
    <property type="entry name" value="SMP-30_GLUCONOLACTONASE_LRE-LIKE REGION DOMAIN-CONTAINING PROTEIN"/>
    <property type="match status" value="1"/>
</dbReference>
<dbReference type="GeneID" id="109483912"/>
<dbReference type="PROSITE" id="PS51125">
    <property type="entry name" value="NHL"/>
    <property type="match status" value="3"/>
</dbReference>
<evidence type="ECO:0000256" key="4">
    <source>
        <dbReference type="SAM" id="MobiDB-lite"/>
    </source>
</evidence>
<dbReference type="GO" id="GO:0007165">
    <property type="term" value="P:signal transduction"/>
    <property type="evidence" value="ECO:0007669"/>
    <property type="project" value="InterPro"/>
</dbReference>
<dbReference type="SUPFAM" id="SSF101898">
    <property type="entry name" value="NHL repeat"/>
    <property type="match status" value="1"/>
</dbReference>
<keyword evidence="3" id="KW-0175">Coiled coil</keyword>
<accession>A0A6P5AKQ8</accession>
<name>A0A6P5AKQ8_BRABE</name>
<dbReference type="Gene3D" id="2.40.10.500">
    <property type="match status" value="1"/>
</dbReference>
<gene>
    <name evidence="7" type="primary">LOC109483912</name>
</gene>
<dbReference type="Gene3D" id="2.120.10.30">
    <property type="entry name" value="TolB, C-terminal domain"/>
    <property type="match status" value="1"/>
</dbReference>
<dbReference type="FunFam" id="1.10.533.10:FF:000095">
    <property type="entry name" value="Predicted protein"/>
    <property type="match status" value="1"/>
</dbReference>
<dbReference type="KEGG" id="bbel:109483912"/>
<feature type="region of interest" description="Disordered" evidence="4">
    <location>
        <begin position="308"/>
        <end position="327"/>
    </location>
</feature>
<dbReference type="CDD" id="cd01670">
    <property type="entry name" value="Death"/>
    <property type="match status" value="1"/>
</dbReference>
<evidence type="ECO:0000256" key="2">
    <source>
        <dbReference type="PROSITE-ProRule" id="PRU00504"/>
    </source>
</evidence>
<dbReference type="PANTHER" id="PTHR24104">
    <property type="entry name" value="E3 UBIQUITIN-PROTEIN LIGASE NHLRC1-RELATED"/>
    <property type="match status" value="1"/>
</dbReference>
<dbReference type="PROSITE" id="PS50017">
    <property type="entry name" value="DEATH_DOMAIN"/>
    <property type="match status" value="1"/>
</dbReference>
<dbReference type="InterPro" id="IPR001258">
    <property type="entry name" value="NHL_repeat"/>
</dbReference>
<keyword evidence="1" id="KW-0677">Repeat</keyword>
<protein>
    <submittedName>
        <fullName evidence="7">Uncharacterized protein LOC109483912</fullName>
    </submittedName>
</protein>
<reference evidence="7" key="1">
    <citation type="submission" date="2025-08" db="UniProtKB">
        <authorList>
            <consortium name="RefSeq"/>
        </authorList>
    </citation>
    <scope>IDENTIFICATION</scope>
    <source>
        <tissue evidence="7">Gonad</tissue>
    </source>
</reference>
<dbReference type="AlphaFoldDB" id="A0A6P5AKQ8"/>
<dbReference type="FunFam" id="2.40.10.500:FF:000001">
    <property type="entry name" value="tripartite motif-containing protein 3-like"/>
    <property type="match status" value="1"/>
</dbReference>
<organism evidence="6 7">
    <name type="scientific">Branchiostoma belcheri</name>
    <name type="common">Amphioxus</name>
    <dbReference type="NCBI Taxonomy" id="7741"/>
    <lineage>
        <taxon>Eukaryota</taxon>
        <taxon>Metazoa</taxon>
        <taxon>Chordata</taxon>
        <taxon>Cephalochordata</taxon>
        <taxon>Leptocardii</taxon>
        <taxon>Amphioxiformes</taxon>
        <taxon>Branchiostomatidae</taxon>
        <taxon>Branchiostoma</taxon>
    </lineage>
</organism>
<proteinExistence type="predicted"/>
<dbReference type="GO" id="GO:0000209">
    <property type="term" value="P:protein polyubiquitination"/>
    <property type="evidence" value="ECO:0007669"/>
    <property type="project" value="TreeGrafter"/>
</dbReference>
<evidence type="ECO:0000313" key="7">
    <source>
        <dbReference type="RefSeq" id="XP_019642611.1"/>
    </source>
</evidence>
<feature type="repeat" description="NHL" evidence="2">
    <location>
        <begin position="624"/>
        <end position="667"/>
    </location>
</feature>
<dbReference type="GO" id="GO:0061630">
    <property type="term" value="F:ubiquitin protein ligase activity"/>
    <property type="evidence" value="ECO:0007669"/>
    <property type="project" value="TreeGrafter"/>
</dbReference>
<dbReference type="InterPro" id="IPR011029">
    <property type="entry name" value="DEATH-like_dom_sf"/>
</dbReference>
<dbReference type="Pfam" id="PF00531">
    <property type="entry name" value="Death"/>
    <property type="match status" value="1"/>
</dbReference>
<evidence type="ECO:0000256" key="3">
    <source>
        <dbReference type="SAM" id="Coils"/>
    </source>
</evidence>
<feature type="compositionally biased region" description="Basic and acidic residues" evidence="4">
    <location>
        <begin position="311"/>
        <end position="324"/>
    </location>
</feature>
<evidence type="ECO:0000259" key="5">
    <source>
        <dbReference type="PROSITE" id="PS50017"/>
    </source>
</evidence>
<evidence type="ECO:0000313" key="6">
    <source>
        <dbReference type="Proteomes" id="UP000515135"/>
    </source>
</evidence>
<dbReference type="FunFam" id="2.120.10.30:FF:000205">
    <property type="entry name" value="Uncharacterized protein"/>
    <property type="match status" value="1"/>
</dbReference>
<feature type="domain" description="Death" evidence="5">
    <location>
        <begin position="13"/>
        <end position="89"/>
    </location>
</feature>
<dbReference type="InterPro" id="IPR000488">
    <property type="entry name" value="Death_dom"/>
</dbReference>
<keyword evidence="6" id="KW-1185">Reference proteome</keyword>
<dbReference type="SUPFAM" id="SSF47986">
    <property type="entry name" value="DEATH domain"/>
    <property type="match status" value="1"/>
</dbReference>
<feature type="repeat" description="NHL" evidence="2">
    <location>
        <begin position="592"/>
        <end position="620"/>
    </location>
</feature>
<sequence>MSKQGVGRYFVFIKNNVSSDWKDLAWCLGFATPDIDNIDGKRRDDKSRCMELLQEWHKRRGNTATIHVLMEALKDAQLQLVVDSLKDKYPELNEKQKSQMSSFALLPDLPVHLNLGVVQQETAARAHTGDIDALVSKRLLELERTLFTEDVLKDRRRYKRAQQSFLSHKAFLLKEAVKGSFILLLTFLRQTDVDRFYHNHYRVGEGSLSQQLSHILISDDLQDKVKGAQLIVRLQVKHEDYVRVRDRLGQGLDRTTSADNLLALPPLSRHVDHSSLRGLDLAVIGREDQPCTDGTDDITTPYRQVQSAVRTTREKSKQEMKGQREMMQGQVAEDVKMLKEQNEKAERILLEQKEEMKEKIQQLQETNKSLEAIIYELLTAKQPEGGTQQQYPMQTMLDQHSMDNPTATITEQVRQSVVQPKRKDTNVRPIRVGRPWVRKVRFGGSGSGRGEFFCPWGVAVSQDNEVYVADWDNTRIQVFTMDGVYIREFITTLPGETGEMSLLPEDVAVDRNDNLWVVSGEHVVQYSREGTCLVIIDLPYVGYLRGITVSMATEQVIVTEYDGENGQLQVFNQDGSEVGTWGSGQSSPEPWWPQSVTVDGEGNILVTDVNNHCVHVWDGEGNFKFNFGSEESDESQFKYPRGICVDGKGNIIVADSGNGCVKVFDSQGRFLCHIGSGMKHTWAVAVSPGGDVVVTDCEDDTVSVWTQG</sequence>
<dbReference type="GO" id="GO:0043161">
    <property type="term" value="P:proteasome-mediated ubiquitin-dependent protein catabolic process"/>
    <property type="evidence" value="ECO:0007669"/>
    <property type="project" value="TreeGrafter"/>
</dbReference>
<dbReference type="InterPro" id="IPR050952">
    <property type="entry name" value="TRIM-NHL_E3_ligases"/>
</dbReference>
<dbReference type="CDD" id="cd05819">
    <property type="entry name" value="NHL"/>
    <property type="match status" value="1"/>
</dbReference>
<dbReference type="Gene3D" id="1.10.533.10">
    <property type="entry name" value="Death Domain, Fas"/>
    <property type="match status" value="1"/>
</dbReference>
<feature type="coiled-coil region" evidence="3">
    <location>
        <begin position="335"/>
        <end position="373"/>
    </location>
</feature>
<dbReference type="InterPro" id="IPR011042">
    <property type="entry name" value="6-blade_b-propeller_TolB-like"/>
</dbReference>